<dbReference type="InterPro" id="IPR001394">
    <property type="entry name" value="Peptidase_C19_UCH"/>
</dbReference>
<dbReference type="Gene3D" id="3.90.70.10">
    <property type="entry name" value="Cysteine proteinases"/>
    <property type="match status" value="1"/>
</dbReference>
<dbReference type="SUPFAM" id="SSF54001">
    <property type="entry name" value="Cysteine proteinases"/>
    <property type="match status" value="1"/>
</dbReference>
<dbReference type="InterPro" id="IPR018200">
    <property type="entry name" value="USP_CS"/>
</dbReference>
<dbReference type="Pfam" id="PF00443">
    <property type="entry name" value="UCH"/>
    <property type="match status" value="1"/>
</dbReference>
<sequence length="2430" mass="274487">MEPTQHAVGNPPPKELTLQDMETPIRSLLFEATTSPFSVSSQYTDSQILSILNEILIPSLNFLSETDVKAQDIIEGKHVDFVVFEQTMDTDTTMSFLPSDDEDDPYAETSCFDISQCFFSLPSVDFEAFISSPQVTEFNTGIMSQPFTENLSLSNNQTDIDFVNSEKDINPTLAVRQCVLSSIVFLPTIRHYSPIYSDLLSQIVSTPYYVPPALTNLFPLESSLHSYLYRSAAYLLLTLRNRTCSDATTHQDAIFSNVFSVLKHFIPALTSQGTSTEKMVQTLDVASGSDLSKLLYTKPLEMLSFILSALFTLDPGTQQPIIAHAVSRGEAFKVLAAVNSLGHIVGRSITKILSRLFNKPAVRFALKSVKNVVIQRSFDVVGLQNLGATCYMNSVLQILNAHLPLRLSLFANSPTVPAKITYQQSITGRMQNDSDIDSVKTFLALQKLFVEMQETSSSFINTQPFVLSLSVNGHPINVGEQFDCEEFLSRIFDRLERALVVAKLPNVVKRFFYGSYKYRTVRQCGHHTHSIQPFHIIQLEVNHGNLLDAFRAAQKPSEMGDRETFQCGQCGQSCEQLRQEQFGTLPNTLLVQLKRFTFTQTAGGSKNEESFEFPFDDLDMTPFVTSAETEGEQDGETLFDRLQKMKDESQPPPAVEPDPHNLFRLVGVVVHSGTLQIGHYCSFIRSTARGLKNDKSGDGTWYFINDRNVTKVDEPYVKHMTYSVNNVDRFAAYLLVYERVNPIDEWENTPSFILDEERNRKTERQNMEERVKREEQPPSADPMQQSAKPAHVDDTELSSGQTAINEEVDMDETHFPHHSLIRRVDPHSLHDRLPHGRAHSGRHIPELSEDVASLYIADDFISFLRDSWMQNLASTQFDSGNMLWPWYVLNTLVHTSHPRLADFCHELQTTVFERPQIAQNLLSMILNDNLLFHDRAGDAHRNCLVNQVLDEGDNEAKTLFLRIVLAAMTSLLNHVLDQRHRNPDAFTVNPNEVQDIGQQVDIRKIALNRAEKARVIQEKKQQVEQEYSTRLRMYQKEVQIENASILILATMFDHYPQHGLTLLKTSVMNQKLFCLENSISFRALESYFCKVNPDYQRTTKPLVAPVRADEAKDEQEEEEEEDTGRLQRNLDHLNALTILSSTVLSFLMFLPANQKNIAKFIPLIHLLKDFALLSPDAAAILSSHGLSIRISDFLSGKRSPYRYTQSQAEITLISDDDCQIPPKDEEHAKAALGALLCATVMSLSHLEDEGWRTHISMNGIVSSSLCGVSPVSSTIMLCGQSYSTKTWLAETTQPDLVKFQTELQTDSALAFTNPLSLLPFDDLLPNLSSGAIRYITAAVLTLSKNDPSLTTLYWQFVLLWIKESKGIVDYPFALSCELYFDCMAQFEKIWFATKPEEQDKKIFQLALFQKDMLDVAETTAASRFTIPPLFIVGSFLRDSVLSRLDFLKEHAVDLMKAAVQQNSFLHAESVSFLIRSVTGPSPPRQHDQMDPSGMIQFLPIPFASTDNYQTNLSFEPHLFPSRSDAANSYLLADPALSYLSAPFFVIYSTFPSVQAALTSEHPFGVTSQLNRHETAQPLVFSQYASACENTSLFGTTHSCLPQTREGDYAECYSSPHVFLPDQSFSPLVATLIRRSGEMLNPYSEAAGRGEFFTGDPYWHLANKVVSSFPFYHSKLTEYYTALKEMVYNLVLDKPEHFTLGMASFFNLLRYSISHEENEEMADFFPTLKALLPSFLDMIAASTSRTSVGDHATRNALMALVLSLVDRDTDTVDEILQHQFDQENFSLTSFFIPNNVAISTDAFPLTLHDAYVRDLLSLFVVILQVHPETLPSFASDPLFLRHIQFAHQDMSNFAMLELFDVFFATAAQIDPTYVHVICNALKTVISAAHRQHFNALDAMIGLFDPHPPVLVPLASKVSNNVIDLTNFQLNRYTQQIPLKPHEIATFNAHLVVTPDPDYQLRMQEPRMRALLTLLSPLYKLCEILVFSGLLLLLQPDVFSASWDKTIRQVLLLPRFAHLLLFLERDAFRLLPDDALQTVMNFRAYQVSYLNVLSGAMYSLPTRITATRALEHMMINTPMFIQAIMPDISVSFQVLTMLRQHNLMPTQVHLGYFARPTLIISEPPKSLSVREENAAKSSKFKPSKDYSGEFVTPVECVCESPSSRQHCPLHGIRRQLQYPSQIELSSDRTVILEFSRAHVELLTTIVHLSLETDAGSVYQSVPLAENDCVNIALFVIGWMSHSPSFMLEGIIAPLSNVYNHTFPFTYRINQFGKRYLPRLIPMVMKPLITQVLPKFTRYLLPAFFLTPTSFPPNTLPFMVTIIEKIIPTQLHQAKAFIQFMTNSYLNMRDTVQQLKTQLDQNVLTISVNTSLLNSLACYEDDISELHQRLLLCSPSGYGTNFAPVDLVRDIVTIVEAKLTFVGEVLENVLVQR</sequence>
<dbReference type="EMBL" id="JARBJD010000005">
    <property type="protein sequence ID" value="KAK2963820.1"/>
    <property type="molecule type" value="Genomic_DNA"/>
</dbReference>
<reference evidence="3 4" key="1">
    <citation type="journal article" date="2022" name="bioRxiv">
        <title>Genomics of Preaxostyla Flagellates Illuminates Evolutionary Transitions and the Path Towards Mitochondrial Loss.</title>
        <authorList>
            <person name="Novak L.V.F."/>
            <person name="Treitli S.C."/>
            <person name="Pyrih J."/>
            <person name="Halakuc P."/>
            <person name="Pipaliya S.V."/>
            <person name="Vacek V."/>
            <person name="Brzon O."/>
            <person name="Soukal P."/>
            <person name="Eme L."/>
            <person name="Dacks J.B."/>
            <person name="Karnkowska A."/>
            <person name="Elias M."/>
            <person name="Hampl V."/>
        </authorList>
    </citation>
    <scope>NUCLEOTIDE SEQUENCE [LARGE SCALE GENOMIC DNA]</scope>
    <source>
        <strain evidence="3">NAU3</strain>
        <tissue evidence="3">Gut</tissue>
    </source>
</reference>
<feature type="compositionally biased region" description="Acidic residues" evidence="1">
    <location>
        <begin position="1111"/>
        <end position="1122"/>
    </location>
</feature>
<dbReference type="PROSITE" id="PS00973">
    <property type="entry name" value="USP_2"/>
    <property type="match status" value="1"/>
</dbReference>
<dbReference type="InterPro" id="IPR028889">
    <property type="entry name" value="USP"/>
</dbReference>
<dbReference type="InterPro" id="IPR038765">
    <property type="entry name" value="Papain-like_cys_pep_sf"/>
</dbReference>
<dbReference type="PANTHER" id="PTHR24006">
    <property type="entry name" value="UBIQUITIN CARBOXYL-TERMINAL HYDROLASE"/>
    <property type="match status" value="1"/>
</dbReference>
<evidence type="ECO:0000259" key="2">
    <source>
        <dbReference type="PROSITE" id="PS50235"/>
    </source>
</evidence>
<dbReference type="PROSITE" id="PS00972">
    <property type="entry name" value="USP_1"/>
    <property type="match status" value="1"/>
</dbReference>
<feature type="region of interest" description="Disordered" evidence="1">
    <location>
        <begin position="1106"/>
        <end position="1125"/>
    </location>
</feature>
<accession>A0ABQ9YJ77</accession>
<dbReference type="Proteomes" id="UP001281761">
    <property type="component" value="Unassembled WGS sequence"/>
</dbReference>
<gene>
    <name evidence="3" type="ORF">BLNAU_1389</name>
</gene>
<evidence type="ECO:0000313" key="4">
    <source>
        <dbReference type="Proteomes" id="UP001281761"/>
    </source>
</evidence>
<evidence type="ECO:0000313" key="3">
    <source>
        <dbReference type="EMBL" id="KAK2963820.1"/>
    </source>
</evidence>
<proteinExistence type="predicted"/>
<dbReference type="GO" id="GO:0004843">
    <property type="term" value="F:cysteine-type deubiquitinase activity"/>
    <property type="evidence" value="ECO:0007669"/>
    <property type="project" value="UniProtKB-EC"/>
</dbReference>
<feature type="compositionally biased region" description="Basic and acidic residues" evidence="1">
    <location>
        <begin position="757"/>
        <end position="776"/>
    </location>
</feature>
<dbReference type="InterPro" id="IPR050164">
    <property type="entry name" value="Peptidase_C19"/>
</dbReference>
<comment type="caution">
    <text evidence="3">The sequence shown here is derived from an EMBL/GenBank/DDBJ whole genome shotgun (WGS) entry which is preliminary data.</text>
</comment>
<feature type="domain" description="USP" evidence="2">
    <location>
        <begin position="381"/>
        <end position="740"/>
    </location>
</feature>
<keyword evidence="3" id="KW-0378">Hydrolase</keyword>
<organism evidence="3 4">
    <name type="scientific">Blattamonas nauphoetae</name>
    <dbReference type="NCBI Taxonomy" id="2049346"/>
    <lineage>
        <taxon>Eukaryota</taxon>
        <taxon>Metamonada</taxon>
        <taxon>Preaxostyla</taxon>
        <taxon>Oxymonadida</taxon>
        <taxon>Blattamonas</taxon>
    </lineage>
</organism>
<name>A0ABQ9YJ77_9EUKA</name>
<protein>
    <submittedName>
        <fullName evidence="3">Ubiquitin carboxyl-terminal hydrolase 34</fullName>
        <ecNumber evidence="3">3.4.19.12</ecNumber>
    </submittedName>
</protein>
<keyword evidence="4" id="KW-1185">Reference proteome</keyword>
<feature type="region of interest" description="Disordered" evidence="1">
    <location>
        <begin position="757"/>
        <end position="796"/>
    </location>
</feature>
<dbReference type="PROSITE" id="PS50235">
    <property type="entry name" value="USP_3"/>
    <property type="match status" value="1"/>
</dbReference>
<dbReference type="EC" id="3.4.19.12" evidence="3"/>
<evidence type="ECO:0000256" key="1">
    <source>
        <dbReference type="SAM" id="MobiDB-lite"/>
    </source>
</evidence>